<proteinExistence type="predicted"/>
<reference evidence="3" key="1">
    <citation type="submission" date="2015-02" db="EMBL/GenBank/DDBJ databases">
        <title>Genome sequencing for Strongylocentrotus purpuratus.</title>
        <authorList>
            <person name="Murali S."/>
            <person name="Liu Y."/>
            <person name="Vee V."/>
            <person name="English A."/>
            <person name="Wang M."/>
            <person name="Skinner E."/>
            <person name="Han Y."/>
            <person name="Muzny D.M."/>
            <person name="Worley K.C."/>
            <person name="Gibbs R.A."/>
        </authorList>
    </citation>
    <scope>NUCLEOTIDE SEQUENCE</scope>
</reference>
<protein>
    <submittedName>
        <fullName evidence="2">Uncharacterized protein</fullName>
    </submittedName>
</protein>
<evidence type="ECO:0000313" key="3">
    <source>
        <dbReference type="Proteomes" id="UP000007110"/>
    </source>
</evidence>
<keyword evidence="1" id="KW-1133">Transmembrane helix</keyword>
<feature type="transmembrane region" description="Helical" evidence="1">
    <location>
        <begin position="42"/>
        <end position="64"/>
    </location>
</feature>
<dbReference type="InterPro" id="IPR053231">
    <property type="entry name" value="GPCR_LN-TM7"/>
</dbReference>
<dbReference type="EnsemblMetazoa" id="XM_030976069">
    <property type="protein sequence ID" value="XP_030831929"/>
    <property type="gene ID" value="LOC105446693"/>
</dbReference>
<name>A0A7M7N6N2_STRPU</name>
<organism evidence="2 3">
    <name type="scientific">Strongylocentrotus purpuratus</name>
    <name type="common">Purple sea urchin</name>
    <dbReference type="NCBI Taxonomy" id="7668"/>
    <lineage>
        <taxon>Eukaryota</taxon>
        <taxon>Metazoa</taxon>
        <taxon>Echinodermata</taxon>
        <taxon>Eleutherozoa</taxon>
        <taxon>Echinozoa</taxon>
        <taxon>Echinoidea</taxon>
        <taxon>Euechinoidea</taxon>
        <taxon>Echinacea</taxon>
        <taxon>Camarodonta</taxon>
        <taxon>Echinidea</taxon>
        <taxon>Strongylocentrotidae</taxon>
        <taxon>Strongylocentrotus</taxon>
    </lineage>
</organism>
<dbReference type="GeneID" id="105446693"/>
<dbReference type="Proteomes" id="UP000007110">
    <property type="component" value="Unassembled WGS sequence"/>
</dbReference>
<evidence type="ECO:0000256" key="1">
    <source>
        <dbReference type="SAM" id="Phobius"/>
    </source>
</evidence>
<dbReference type="PANTHER" id="PTHR45902:SF1">
    <property type="entry name" value="LATROPHILIN RECEPTOR-LIKE PROTEIN A"/>
    <property type="match status" value="1"/>
</dbReference>
<dbReference type="KEGG" id="spu:105446693"/>
<dbReference type="OrthoDB" id="6155919at2759"/>
<dbReference type="InParanoid" id="A0A7M7N6N2"/>
<dbReference type="PANTHER" id="PTHR45902">
    <property type="entry name" value="LATROPHILIN RECEPTOR-LIKE PROTEIN A"/>
    <property type="match status" value="1"/>
</dbReference>
<evidence type="ECO:0000313" key="2">
    <source>
        <dbReference type="EnsemblMetazoa" id="XP_030831929"/>
    </source>
</evidence>
<sequence length="148" mass="16482">MTPYYVDGNETKCTRGVNISGYLEAPKAQGQTNTYSKQLSDLWIYVKMSTLLGFTWIFGFVAAFADVTALWYIFIILNSLQGVYIFIAFICNKRVFKLWRDSFSCSSCVTCGNVPQISSQPTTNSGPRKEASGATTSTFLNVAFVEDE</sequence>
<accession>A0A7M7N6N2</accession>
<dbReference type="AlphaFoldDB" id="A0A7M7N6N2"/>
<dbReference type="RefSeq" id="XP_030831929.1">
    <property type="nucleotide sequence ID" value="XM_030976069.1"/>
</dbReference>
<feature type="transmembrane region" description="Helical" evidence="1">
    <location>
        <begin position="70"/>
        <end position="91"/>
    </location>
</feature>
<keyword evidence="3" id="KW-1185">Reference proteome</keyword>
<dbReference type="Gene3D" id="1.20.1070.10">
    <property type="entry name" value="Rhodopsin 7-helix transmembrane proteins"/>
    <property type="match status" value="1"/>
</dbReference>
<keyword evidence="1" id="KW-0472">Membrane</keyword>
<keyword evidence="1" id="KW-0812">Transmembrane</keyword>
<reference evidence="2" key="2">
    <citation type="submission" date="2021-01" db="UniProtKB">
        <authorList>
            <consortium name="EnsemblMetazoa"/>
        </authorList>
    </citation>
    <scope>IDENTIFICATION</scope>
</reference>